<dbReference type="InterPro" id="IPR011613">
    <property type="entry name" value="GH15-like"/>
</dbReference>
<dbReference type="InterPro" id="IPR008928">
    <property type="entry name" value="6-hairpin_glycosidase_sf"/>
</dbReference>
<evidence type="ECO:0000256" key="1">
    <source>
        <dbReference type="ARBA" id="ARBA00001863"/>
    </source>
</evidence>
<evidence type="ECO:0000256" key="3">
    <source>
        <dbReference type="ARBA" id="ARBA00012593"/>
    </source>
</evidence>
<evidence type="ECO:0000256" key="9">
    <source>
        <dbReference type="ARBA" id="ARBA00033473"/>
    </source>
</evidence>
<evidence type="ECO:0000256" key="2">
    <source>
        <dbReference type="ARBA" id="ARBA00006188"/>
    </source>
</evidence>
<evidence type="ECO:0000259" key="10">
    <source>
        <dbReference type="Pfam" id="PF00723"/>
    </source>
</evidence>
<feature type="domain" description="GH15-like" evidence="10">
    <location>
        <begin position="186"/>
        <end position="640"/>
    </location>
</feature>
<dbReference type="STRING" id="1230905.A0A1G4JKU9"/>
<evidence type="ECO:0000313" key="12">
    <source>
        <dbReference type="Proteomes" id="UP000191024"/>
    </source>
</evidence>
<name>A0A1G4JKU9_9SACH</name>
<keyword evidence="5" id="KW-0119">Carbohydrate metabolism</keyword>
<keyword evidence="7" id="KW-0624">Polysaccharide degradation</keyword>
<dbReference type="AlphaFoldDB" id="A0A1G4JKU9"/>
<dbReference type="Gene3D" id="1.50.10.10">
    <property type="match status" value="1"/>
</dbReference>
<dbReference type="InterPro" id="IPR012341">
    <property type="entry name" value="6hp_glycosidase-like_sf"/>
</dbReference>
<dbReference type="EMBL" id="LT598465">
    <property type="protein sequence ID" value="SCU90938.1"/>
    <property type="molecule type" value="Genomic_DNA"/>
</dbReference>
<dbReference type="InterPro" id="IPR000165">
    <property type="entry name" value="Glucoamylase"/>
</dbReference>
<evidence type="ECO:0000256" key="7">
    <source>
        <dbReference type="ARBA" id="ARBA00023326"/>
    </source>
</evidence>
<dbReference type="PANTHER" id="PTHR31616:SF9">
    <property type="entry name" value="GLUCOAMYLASE, INTRACELLULAR SPORULATION-SPECIFIC"/>
    <property type="match status" value="1"/>
</dbReference>
<dbReference type="GO" id="GO:0000324">
    <property type="term" value="C:fungal-type vacuole"/>
    <property type="evidence" value="ECO:0007669"/>
    <property type="project" value="TreeGrafter"/>
</dbReference>
<dbReference type="EC" id="3.2.1.3" evidence="3"/>
<dbReference type="OrthoDB" id="6123450at2759"/>
<dbReference type="PANTHER" id="PTHR31616">
    <property type="entry name" value="TREHALASE"/>
    <property type="match status" value="1"/>
</dbReference>
<dbReference type="Proteomes" id="UP000191024">
    <property type="component" value="Chromosome E"/>
</dbReference>
<dbReference type="GO" id="GO:0004339">
    <property type="term" value="F:glucan 1,4-alpha-glucosidase activity"/>
    <property type="evidence" value="ECO:0007669"/>
    <property type="project" value="UniProtKB-EC"/>
</dbReference>
<dbReference type="SUPFAM" id="SSF48208">
    <property type="entry name" value="Six-hairpin glycosidases"/>
    <property type="match status" value="1"/>
</dbReference>
<proteinExistence type="inferred from homology"/>
<keyword evidence="12" id="KW-1185">Reference proteome</keyword>
<protein>
    <recommendedName>
        <fullName evidence="3">glucan 1,4-alpha-glucosidase</fullName>
        <ecNumber evidence="3">3.2.1.3</ecNumber>
    </recommendedName>
    <alternativeName>
        <fullName evidence="9">1,4-alpha-D-glucan glucohydrolase</fullName>
    </alternativeName>
    <alternativeName>
        <fullName evidence="8">Glucan 1,4-alpha-glucosidase</fullName>
    </alternativeName>
</protein>
<organism evidence="11 12">
    <name type="scientific">Lachancea mirantina</name>
    <dbReference type="NCBI Taxonomy" id="1230905"/>
    <lineage>
        <taxon>Eukaryota</taxon>
        <taxon>Fungi</taxon>
        <taxon>Dikarya</taxon>
        <taxon>Ascomycota</taxon>
        <taxon>Saccharomycotina</taxon>
        <taxon>Saccharomycetes</taxon>
        <taxon>Saccharomycetales</taxon>
        <taxon>Saccharomycetaceae</taxon>
        <taxon>Lachancea</taxon>
    </lineage>
</organism>
<keyword evidence="4" id="KW-0378">Hydrolase</keyword>
<dbReference type="Pfam" id="PF00723">
    <property type="entry name" value="Glyco_hydro_15"/>
    <property type="match status" value="1"/>
</dbReference>
<gene>
    <name evidence="11" type="ORF">LAMI_0E04148G</name>
</gene>
<dbReference type="GO" id="GO:0000272">
    <property type="term" value="P:polysaccharide catabolic process"/>
    <property type="evidence" value="ECO:0007669"/>
    <property type="project" value="UniProtKB-KW"/>
</dbReference>
<comment type="catalytic activity">
    <reaction evidence="1">
        <text>Hydrolysis of terminal (1-&gt;4)-linked alpha-D-glucose residues successively from non-reducing ends of the chains with release of beta-D-glucose.</text>
        <dbReference type="EC" id="3.2.1.3"/>
    </reaction>
</comment>
<sequence length="659" mass="74136">MSFFVPVSNVLPVVCSASAKSVAYHLSFHQLSPLQTPHEKTDMLKENPVSIDPTRRQHKPRLPGKLAIAAGAVLCFLWFSLCHDSRKGQASYARSAQDPLQRHTRNVTIQDFYAGSHVQPSALPSSLPDEDLYFHHRIKLRPLSPTTVSRDQFDIWLKQQTRVCFEKLLANIGDSNLNDLPTAERVSEGVVLASPSKKNPDYFYHWVRDGSITMNTVVKSLVPAQDPSSLNLTLAGTVLKFLNTSFVLQRTDNPSGTCKRDLKGLGEPKWLVNNTPFTGNWGRPQSDGPALRLITVFNFLATLRALELPLETVIADFQKTYNQDLQLPFHNERDLFETVVKLDLQYVVNNWHADTFDLWEEVNAQHFFTTLCQLKAVQLGWHYLTEIQPDFDDPETQVAASSLKQEFDKILKFLMVDGGFLNANKNYIIETPAILGKRSGLDIAVLLAAVITHDPGLDGTVDFNIPFDVDDTGVLNTLHGLVAEMQILYPVNHQRANLNLGVALGRYPEDVYDGTGISEGNPWFLATTTAAELLYKVISHFYTAETDLVIPLDGWTTQFWSLIFENIDFSQKTGDSWQLVIPFDSPAYTQTMISLLRFGDSFLDKVREHVSDDGSMSEQFNKYSGFLQGATDLTWSYGSFWSSSHWRSQVMSKMACAQK</sequence>
<evidence type="ECO:0000256" key="5">
    <source>
        <dbReference type="ARBA" id="ARBA00023277"/>
    </source>
</evidence>
<evidence type="ECO:0000313" key="11">
    <source>
        <dbReference type="EMBL" id="SCU90938.1"/>
    </source>
</evidence>
<evidence type="ECO:0000256" key="6">
    <source>
        <dbReference type="ARBA" id="ARBA00023295"/>
    </source>
</evidence>
<accession>A0A1G4JKU9</accession>
<comment type="similarity">
    <text evidence="2">Belongs to the glycosyl hydrolase 15 family.</text>
</comment>
<keyword evidence="6" id="KW-0326">Glycosidase</keyword>
<evidence type="ECO:0000256" key="8">
    <source>
        <dbReference type="ARBA" id="ARBA00033442"/>
    </source>
</evidence>
<evidence type="ECO:0000256" key="4">
    <source>
        <dbReference type="ARBA" id="ARBA00022801"/>
    </source>
</evidence>
<dbReference type="PRINTS" id="PR00736">
    <property type="entry name" value="GLHYDRLASE15"/>
</dbReference>
<reference evidence="11 12" key="1">
    <citation type="submission" date="2016-03" db="EMBL/GenBank/DDBJ databases">
        <authorList>
            <person name="Devillers H."/>
        </authorList>
    </citation>
    <scope>NUCLEOTIDE SEQUENCE [LARGE SCALE GENOMIC DNA]</scope>
    <source>
        <strain evidence="11">CBS 11717</strain>
    </source>
</reference>